<dbReference type="Gene3D" id="3.30.710.10">
    <property type="entry name" value="Potassium Channel Kv1.1, Chain A"/>
    <property type="match status" value="1"/>
</dbReference>
<proteinExistence type="predicted"/>
<evidence type="ECO:0000259" key="1">
    <source>
        <dbReference type="PROSITE" id="PS50097"/>
    </source>
</evidence>
<dbReference type="InterPro" id="IPR011333">
    <property type="entry name" value="SKP1/BTB/POZ_sf"/>
</dbReference>
<dbReference type="PANTHER" id="PTHR47843">
    <property type="entry name" value="BTB DOMAIN-CONTAINING PROTEIN-RELATED"/>
    <property type="match status" value="1"/>
</dbReference>
<sequence>MRTQRRSTKQTFTKACSIMGETIPVSIQGGQIHVHTEVLTSTSDFLKNAMKPEWRADKNCPIDLSGEDPKVVESYCQWLYSGKIVRHGNSKSISKSMCRLFVLGESLMDRPFKNAVLDSMMDGIHSKPKFHATREGVKIIYEGTPKGSPARRLLVDMWAYLMTARRNLDNLVSLRGTDFFEELIPALIAVRSVPHHEKVRPWVAKPESYYEGAVADGINIVTDPTGST</sequence>
<dbReference type="eggNOG" id="ENOG502T0BC">
    <property type="taxonomic scope" value="Eukaryota"/>
</dbReference>
<keyword evidence="3" id="KW-1185">Reference proteome</keyword>
<reference evidence="2 3" key="1">
    <citation type="journal article" date="2013" name="PLoS Genet.">
        <title>Comparative genome structure, secondary metabolite, and effector coding capacity across Cochliobolus pathogens.</title>
        <authorList>
            <person name="Condon B.J."/>
            <person name="Leng Y."/>
            <person name="Wu D."/>
            <person name="Bushley K.E."/>
            <person name="Ohm R.A."/>
            <person name="Otillar R."/>
            <person name="Martin J."/>
            <person name="Schackwitz W."/>
            <person name="Grimwood J."/>
            <person name="MohdZainudin N."/>
            <person name="Xue C."/>
            <person name="Wang R."/>
            <person name="Manning V.A."/>
            <person name="Dhillon B."/>
            <person name="Tu Z.J."/>
            <person name="Steffenson B.J."/>
            <person name="Salamov A."/>
            <person name="Sun H."/>
            <person name="Lowry S."/>
            <person name="LaButti K."/>
            <person name="Han J."/>
            <person name="Copeland A."/>
            <person name="Lindquist E."/>
            <person name="Barry K."/>
            <person name="Schmutz J."/>
            <person name="Baker S.E."/>
            <person name="Ciuffetti L.M."/>
            <person name="Grigoriev I.V."/>
            <person name="Zhong S."/>
            <person name="Turgeon B.G."/>
        </authorList>
    </citation>
    <scope>NUCLEOTIDE SEQUENCE [LARGE SCALE GENOMIC DNA]</scope>
    <source>
        <strain evidence="2 3">ATCC 44560</strain>
    </source>
</reference>
<accession>W6YPT0</accession>
<gene>
    <name evidence="2" type="ORF">COCMIDRAFT_41860</name>
</gene>
<dbReference type="PANTHER" id="PTHR47843:SF2">
    <property type="entry name" value="BTB DOMAIN-CONTAINING PROTEIN"/>
    <property type="match status" value="1"/>
</dbReference>
<evidence type="ECO:0000313" key="2">
    <source>
        <dbReference type="EMBL" id="EUC39650.1"/>
    </source>
</evidence>
<protein>
    <recommendedName>
        <fullName evidence="1">BTB domain-containing protein</fullName>
    </recommendedName>
</protein>
<dbReference type="KEGG" id="bor:COCMIDRAFT_41860"/>
<dbReference type="AlphaFoldDB" id="W6YPT0"/>
<dbReference type="Proteomes" id="UP000054032">
    <property type="component" value="Unassembled WGS sequence"/>
</dbReference>
<dbReference type="InterPro" id="IPR000210">
    <property type="entry name" value="BTB/POZ_dom"/>
</dbReference>
<dbReference type="OrthoDB" id="3794732at2759"/>
<dbReference type="GeneID" id="19124143"/>
<dbReference type="CDD" id="cd18186">
    <property type="entry name" value="BTB_POZ_ZBTB_KLHL-like"/>
    <property type="match status" value="1"/>
</dbReference>
<dbReference type="PROSITE" id="PS50097">
    <property type="entry name" value="BTB"/>
    <property type="match status" value="1"/>
</dbReference>
<dbReference type="HOGENOM" id="CLU_1190517_0_0_1"/>
<evidence type="ECO:0000313" key="3">
    <source>
        <dbReference type="Proteomes" id="UP000054032"/>
    </source>
</evidence>
<dbReference type="RefSeq" id="XP_007693828.1">
    <property type="nucleotide sequence ID" value="XM_007695638.1"/>
</dbReference>
<dbReference type="EMBL" id="KI964291">
    <property type="protein sequence ID" value="EUC39650.1"/>
    <property type="molecule type" value="Genomic_DNA"/>
</dbReference>
<organism evidence="2 3">
    <name type="scientific">Bipolaris oryzae ATCC 44560</name>
    <dbReference type="NCBI Taxonomy" id="930090"/>
    <lineage>
        <taxon>Eukaryota</taxon>
        <taxon>Fungi</taxon>
        <taxon>Dikarya</taxon>
        <taxon>Ascomycota</taxon>
        <taxon>Pezizomycotina</taxon>
        <taxon>Dothideomycetes</taxon>
        <taxon>Pleosporomycetidae</taxon>
        <taxon>Pleosporales</taxon>
        <taxon>Pleosporineae</taxon>
        <taxon>Pleosporaceae</taxon>
        <taxon>Bipolaris</taxon>
    </lineage>
</organism>
<name>W6YPT0_COCMI</name>
<feature type="domain" description="BTB" evidence="1">
    <location>
        <begin position="21"/>
        <end position="84"/>
    </location>
</feature>
<dbReference type="SUPFAM" id="SSF54695">
    <property type="entry name" value="POZ domain"/>
    <property type="match status" value="1"/>
</dbReference>